<dbReference type="GO" id="GO:0016491">
    <property type="term" value="F:oxidoreductase activity"/>
    <property type="evidence" value="ECO:0007669"/>
    <property type="project" value="InterPro"/>
</dbReference>
<dbReference type="Gene3D" id="3.20.20.100">
    <property type="entry name" value="NADP-dependent oxidoreductase domain"/>
    <property type="match status" value="1"/>
</dbReference>
<accession>A0A930UGW3</accession>
<organism evidence="2 3">
    <name type="scientific">Candidatus Amphirhobacter heronislandensis</name>
    <dbReference type="NCBI Taxonomy" id="1732024"/>
    <lineage>
        <taxon>Bacteria</taxon>
        <taxon>Pseudomonadati</taxon>
        <taxon>Pseudomonadota</taxon>
        <taxon>Gammaproteobacteria</taxon>
        <taxon>Candidatus Tethybacterales</taxon>
        <taxon>Candidatus Tethybacteraceae</taxon>
        <taxon>Candidatus Amphirhobacter</taxon>
    </lineage>
</organism>
<protein>
    <submittedName>
        <fullName evidence="2">Aldo/keto reductase</fullName>
    </submittedName>
</protein>
<dbReference type="Proteomes" id="UP000604381">
    <property type="component" value="Unassembled WGS sequence"/>
</dbReference>
<dbReference type="GO" id="GO:0005829">
    <property type="term" value="C:cytosol"/>
    <property type="evidence" value="ECO:0007669"/>
    <property type="project" value="TreeGrafter"/>
</dbReference>
<name>A0A930UGW3_9GAMM</name>
<dbReference type="EMBL" id="JADHEI010000009">
    <property type="protein sequence ID" value="MBF2734642.1"/>
    <property type="molecule type" value="Genomic_DNA"/>
</dbReference>
<gene>
    <name evidence="2" type="ORF">ISN26_00860</name>
</gene>
<proteinExistence type="predicted"/>
<keyword evidence="3" id="KW-1185">Reference proteome</keyword>
<dbReference type="PANTHER" id="PTHR42686:SF1">
    <property type="entry name" value="GH17980P-RELATED"/>
    <property type="match status" value="1"/>
</dbReference>
<dbReference type="Pfam" id="PF00248">
    <property type="entry name" value="Aldo_ket_red"/>
    <property type="match status" value="1"/>
</dbReference>
<dbReference type="InterPro" id="IPR020471">
    <property type="entry name" value="AKR"/>
</dbReference>
<evidence type="ECO:0000313" key="3">
    <source>
        <dbReference type="Proteomes" id="UP000604381"/>
    </source>
</evidence>
<comment type="caution">
    <text evidence="2">The sequence shown here is derived from an EMBL/GenBank/DDBJ whole genome shotgun (WGS) entry which is preliminary data.</text>
</comment>
<dbReference type="SUPFAM" id="SSF51430">
    <property type="entry name" value="NAD(P)-linked oxidoreductase"/>
    <property type="match status" value="1"/>
</dbReference>
<dbReference type="AlphaFoldDB" id="A0A930UGW3"/>
<dbReference type="InterPro" id="IPR023210">
    <property type="entry name" value="NADP_OxRdtase_dom"/>
</dbReference>
<sequence>MSFFPASRFGIGTATLGNMFRPINEFDVADCLRAAWDGGVRLFDTAPFYGYGLAERRLGDFLRTKPREDFIISNKVGRMLVPRRDAPPTDTFFLSTMPFNPVYDYSYDGAMRSFEDSLQRTGLDRFDIMLIHDPGVAEHGDRQPEVFRVAIDGAAKAMVELREQGVISAVGVGTNEWEVAERAIKEADLDTCLLAGRYTLLEQHAAASLMPLCVERGVKLILGGVFNSGLLVSDDIPNATWNYQPAPPEQVKRALQLKEICARHGVPLPAAAIQFALAHPAAGAVVVGARSRKESEESLRWRGQEIPPGLWADLVDEGLLAAEAAVPSAS</sequence>
<evidence type="ECO:0000313" key="2">
    <source>
        <dbReference type="EMBL" id="MBF2734642.1"/>
    </source>
</evidence>
<reference evidence="2" key="1">
    <citation type="submission" date="2020-10" db="EMBL/GenBank/DDBJ databases">
        <title>An improved Amphimedon queenslandica hologenome assembly reveals how three proteobacterial symbionts can extend the metabolic phenotypic of their marine sponge host.</title>
        <authorList>
            <person name="Degnan B."/>
            <person name="Degnan S."/>
            <person name="Xiang X."/>
        </authorList>
    </citation>
    <scope>NUCLEOTIDE SEQUENCE</scope>
    <source>
        <strain evidence="2">AqS2</strain>
    </source>
</reference>
<feature type="domain" description="NADP-dependent oxidoreductase" evidence="1">
    <location>
        <begin position="10"/>
        <end position="300"/>
    </location>
</feature>
<evidence type="ECO:0000259" key="1">
    <source>
        <dbReference type="Pfam" id="PF00248"/>
    </source>
</evidence>
<dbReference type="PANTHER" id="PTHR42686">
    <property type="entry name" value="GH17980P-RELATED"/>
    <property type="match status" value="1"/>
</dbReference>
<dbReference type="InterPro" id="IPR036812">
    <property type="entry name" value="NAD(P)_OxRdtase_dom_sf"/>
</dbReference>